<evidence type="ECO:0000313" key="4">
    <source>
        <dbReference type="EMBL" id="PKA39480.1"/>
    </source>
</evidence>
<dbReference type="AlphaFoldDB" id="A0A2N0D041"/>
<feature type="domain" description="Response regulatory" evidence="3">
    <location>
        <begin position="6"/>
        <end position="119"/>
    </location>
</feature>
<dbReference type="Pfam" id="PF00072">
    <property type="entry name" value="Response_reg"/>
    <property type="match status" value="1"/>
</dbReference>
<name>A0A2N0D041_RHISU</name>
<evidence type="ECO:0000259" key="3">
    <source>
        <dbReference type="PROSITE" id="PS50110"/>
    </source>
</evidence>
<dbReference type="InterPro" id="IPR001789">
    <property type="entry name" value="Sig_transdc_resp-reg_receiver"/>
</dbReference>
<proteinExistence type="predicted"/>
<dbReference type="Proteomes" id="UP000232164">
    <property type="component" value="Unassembled WGS sequence"/>
</dbReference>
<dbReference type="GO" id="GO:0000160">
    <property type="term" value="P:phosphorelay signal transduction system"/>
    <property type="evidence" value="ECO:0007669"/>
    <property type="project" value="InterPro"/>
</dbReference>
<feature type="modified residue" description="4-aspartylphosphate" evidence="2">
    <location>
        <position position="54"/>
    </location>
</feature>
<dbReference type="RefSeq" id="WP_100773037.1">
    <property type="nucleotide sequence ID" value="NZ_PIQN01000028.1"/>
</dbReference>
<dbReference type="SUPFAM" id="SSF52172">
    <property type="entry name" value="CheY-like"/>
    <property type="match status" value="1"/>
</dbReference>
<dbReference type="EMBL" id="PIQN01000028">
    <property type="protein sequence ID" value="PKA39480.1"/>
    <property type="molecule type" value="Genomic_DNA"/>
</dbReference>
<gene>
    <name evidence="4" type="ORF">CWR43_32400</name>
</gene>
<comment type="caution">
    <text evidence="4">The sequence shown here is derived from an EMBL/GenBank/DDBJ whole genome shotgun (WGS) entry which is preliminary data.</text>
</comment>
<keyword evidence="1 2" id="KW-0597">Phosphoprotein</keyword>
<sequence>MTHGPTIGLIDDDVNIRVALDSLLRAVGYQTAVFSSASEFLECGRENVQCIILDIRMPGISGLELQSRLASEGCGMPVIFMTGHLNDRIKERAIRNGARCVLSKPVEQGDILRCIAHALGKEGNIAPDA</sequence>
<reference evidence="4 5" key="1">
    <citation type="submission" date="2017-11" db="EMBL/GenBank/DDBJ databases">
        <authorList>
            <person name="Han C.G."/>
        </authorList>
    </citation>
    <scope>NUCLEOTIDE SEQUENCE [LARGE SCALE GENOMIC DNA]</scope>
    <source>
        <strain evidence="4 5">HCNT1</strain>
    </source>
</reference>
<dbReference type="InterPro" id="IPR011006">
    <property type="entry name" value="CheY-like_superfamily"/>
</dbReference>
<dbReference type="Gene3D" id="3.40.50.2300">
    <property type="match status" value="1"/>
</dbReference>
<evidence type="ECO:0000256" key="2">
    <source>
        <dbReference type="PROSITE-ProRule" id="PRU00169"/>
    </source>
</evidence>
<dbReference type="PROSITE" id="PS50110">
    <property type="entry name" value="RESPONSE_REGULATORY"/>
    <property type="match status" value="1"/>
</dbReference>
<reference evidence="4 5" key="2">
    <citation type="submission" date="2017-12" db="EMBL/GenBank/DDBJ databases">
        <title>Genome sequence of Rhizobium sullae HCNT1 isolated from Sulla coronaria nodules and featuring peculiar denitrification phenotypes.</title>
        <authorList>
            <person name="De Diego-Diaz B."/>
            <person name="Treu L."/>
            <person name="Campanaro S."/>
            <person name="Da Silva Duarte V."/>
            <person name="Basaglia M."/>
            <person name="Favaro L."/>
            <person name="Casella S."/>
            <person name="Squartini A."/>
        </authorList>
    </citation>
    <scope>NUCLEOTIDE SEQUENCE [LARGE SCALE GENOMIC DNA]</scope>
    <source>
        <strain evidence="4 5">HCNT1</strain>
    </source>
</reference>
<evidence type="ECO:0000313" key="5">
    <source>
        <dbReference type="Proteomes" id="UP000232164"/>
    </source>
</evidence>
<protein>
    <recommendedName>
        <fullName evidence="3">Response regulatory domain-containing protein</fullName>
    </recommendedName>
</protein>
<dbReference type="PANTHER" id="PTHR44591:SF25">
    <property type="entry name" value="CHEMOTAXIS TWO-COMPONENT RESPONSE REGULATOR"/>
    <property type="match status" value="1"/>
</dbReference>
<evidence type="ECO:0000256" key="1">
    <source>
        <dbReference type="ARBA" id="ARBA00022553"/>
    </source>
</evidence>
<dbReference type="InterPro" id="IPR050595">
    <property type="entry name" value="Bact_response_regulator"/>
</dbReference>
<dbReference type="PANTHER" id="PTHR44591">
    <property type="entry name" value="STRESS RESPONSE REGULATOR PROTEIN 1"/>
    <property type="match status" value="1"/>
</dbReference>
<dbReference type="SMART" id="SM00448">
    <property type="entry name" value="REC"/>
    <property type="match status" value="1"/>
</dbReference>
<organism evidence="4 5">
    <name type="scientific">Rhizobium sullae</name>
    <name type="common">Rhizobium hedysari</name>
    <dbReference type="NCBI Taxonomy" id="50338"/>
    <lineage>
        <taxon>Bacteria</taxon>
        <taxon>Pseudomonadati</taxon>
        <taxon>Pseudomonadota</taxon>
        <taxon>Alphaproteobacteria</taxon>
        <taxon>Hyphomicrobiales</taxon>
        <taxon>Rhizobiaceae</taxon>
        <taxon>Rhizobium/Agrobacterium group</taxon>
        <taxon>Rhizobium</taxon>
    </lineage>
</organism>
<accession>A0A2N0D041</accession>